<feature type="compositionally biased region" description="Polar residues" evidence="1">
    <location>
        <begin position="80"/>
        <end position="91"/>
    </location>
</feature>
<evidence type="ECO:0000256" key="1">
    <source>
        <dbReference type="SAM" id="MobiDB-lite"/>
    </source>
</evidence>
<name>A0A9Q1IG14_SYNKA</name>
<comment type="caution">
    <text evidence="2">The sequence shown here is derived from an EMBL/GenBank/DDBJ whole genome shotgun (WGS) entry which is preliminary data.</text>
</comment>
<protein>
    <submittedName>
        <fullName evidence="2">Uncharacterized protein</fullName>
    </submittedName>
</protein>
<organism evidence="2 3">
    <name type="scientific">Synaphobranchus kaupii</name>
    <name type="common">Kaup's arrowtooth eel</name>
    <dbReference type="NCBI Taxonomy" id="118154"/>
    <lineage>
        <taxon>Eukaryota</taxon>
        <taxon>Metazoa</taxon>
        <taxon>Chordata</taxon>
        <taxon>Craniata</taxon>
        <taxon>Vertebrata</taxon>
        <taxon>Euteleostomi</taxon>
        <taxon>Actinopterygii</taxon>
        <taxon>Neopterygii</taxon>
        <taxon>Teleostei</taxon>
        <taxon>Anguilliformes</taxon>
        <taxon>Synaphobranchidae</taxon>
        <taxon>Synaphobranchus</taxon>
    </lineage>
</organism>
<gene>
    <name evidence="2" type="ORF">SKAU_G00372150</name>
</gene>
<dbReference type="Proteomes" id="UP001152622">
    <property type="component" value="Chromosome 18"/>
</dbReference>
<dbReference type="AlphaFoldDB" id="A0A9Q1IG14"/>
<keyword evidence="3" id="KW-1185">Reference proteome</keyword>
<evidence type="ECO:0000313" key="2">
    <source>
        <dbReference type="EMBL" id="KAJ8338249.1"/>
    </source>
</evidence>
<reference evidence="2" key="1">
    <citation type="journal article" date="2023" name="Science">
        <title>Genome structures resolve the early diversification of teleost fishes.</title>
        <authorList>
            <person name="Parey E."/>
            <person name="Louis A."/>
            <person name="Montfort J."/>
            <person name="Bouchez O."/>
            <person name="Roques C."/>
            <person name="Iampietro C."/>
            <person name="Lluch J."/>
            <person name="Castinel A."/>
            <person name="Donnadieu C."/>
            <person name="Desvignes T."/>
            <person name="Floi Bucao C."/>
            <person name="Jouanno E."/>
            <person name="Wen M."/>
            <person name="Mejri S."/>
            <person name="Dirks R."/>
            <person name="Jansen H."/>
            <person name="Henkel C."/>
            <person name="Chen W.J."/>
            <person name="Zahm M."/>
            <person name="Cabau C."/>
            <person name="Klopp C."/>
            <person name="Thompson A.W."/>
            <person name="Robinson-Rechavi M."/>
            <person name="Braasch I."/>
            <person name="Lecointre G."/>
            <person name="Bobe J."/>
            <person name="Postlethwait J.H."/>
            <person name="Berthelot C."/>
            <person name="Roest Crollius H."/>
            <person name="Guiguen Y."/>
        </authorList>
    </citation>
    <scope>NUCLEOTIDE SEQUENCE</scope>
    <source>
        <strain evidence="2">WJC10195</strain>
    </source>
</reference>
<feature type="region of interest" description="Disordered" evidence="1">
    <location>
        <begin position="1"/>
        <end position="91"/>
    </location>
</feature>
<sequence>MELWARGGHPAPITPDPTSPAHPEANVQPTHSISNTSPANHDHLEPMHPTQYQSASLDPTKNSLSPAKHSSDTPAMQLHSGPQGTQRTWRR</sequence>
<proteinExistence type="predicted"/>
<accession>A0A9Q1IG14</accession>
<feature type="compositionally biased region" description="Polar residues" evidence="1">
    <location>
        <begin position="27"/>
        <end position="39"/>
    </location>
</feature>
<feature type="compositionally biased region" description="Polar residues" evidence="1">
    <location>
        <begin position="50"/>
        <end position="65"/>
    </location>
</feature>
<evidence type="ECO:0000313" key="3">
    <source>
        <dbReference type="Proteomes" id="UP001152622"/>
    </source>
</evidence>
<dbReference type="EMBL" id="JAINUF010000018">
    <property type="protein sequence ID" value="KAJ8338249.1"/>
    <property type="molecule type" value="Genomic_DNA"/>
</dbReference>